<dbReference type="RefSeq" id="WP_342676455.1">
    <property type="nucleotide sequence ID" value="NZ_JBCGCU010000003.1"/>
</dbReference>
<feature type="transmembrane region" description="Helical" evidence="1">
    <location>
        <begin position="68"/>
        <end position="92"/>
    </location>
</feature>
<evidence type="ECO:0000313" key="3">
    <source>
        <dbReference type="Proteomes" id="UP001447008"/>
    </source>
</evidence>
<reference evidence="2 3" key="1">
    <citation type="submission" date="2024-03" db="EMBL/GenBank/DDBJ databases">
        <title>Pseudoalteromonas qingdaonensis sp. nov., isolated from the intestines of marine benthic organisms.</title>
        <authorList>
            <person name="Lin X."/>
            <person name="Fang S."/>
            <person name="Hu X."/>
        </authorList>
    </citation>
    <scope>NUCLEOTIDE SEQUENCE [LARGE SCALE GENOMIC DNA]</scope>
    <source>
        <strain evidence="2 3">YIC-827</strain>
    </source>
</reference>
<dbReference type="EMBL" id="JBCGCU010000003">
    <property type="protein sequence ID" value="MEM0514568.1"/>
    <property type="molecule type" value="Genomic_DNA"/>
</dbReference>
<organism evidence="2 3">
    <name type="scientific">Pseudoalteromonas qingdaonensis</name>
    <dbReference type="NCBI Taxonomy" id="3131913"/>
    <lineage>
        <taxon>Bacteria</taxon>
        <taxon>Pseudomonadati</taxon>
        <taxon>Pseudomonadota</taxon>
        <taxon>Gammaproteobacteria</taxon>
        <taxon>Alteromonadales</taxon>
        <taxon>Pseudoalteromonadaceae</taxon>
        <taxon>Pseudoalteromonas</taxon>
    </lineage>
</organism>
<sequence length="179" mass="20285">MPKLALCLALLLAAALTLDSLISAPVFAIQWRSPEFMAGIAPTFNLVKLLGMAVLTAYLWWGVPRRQYAPAITIALQCVVLICAVHTVVLLIGRQSLVSDAEHYTSKGPYTVHTIESRDASSSRQVLYWRCQRSLGFYSLQELQQFPYYVEATLEQQNGKWYFMSQQRYELDTGNCDRQ</sequence>
<keyword evidence="1" id="KW-0812">Transmembrane</keyword>
<protein>
    <recommendedName>
        <fullName evidence="4">DUF5658 domain-containing protein</fullName>
    </recommendedName>
</protein>
<name>A0ABU9MX80_9GAMM</name>
<feature type="transmembrane region" description="Helical" evidence="1">
    <location>
        <begin position="38"/>
        <end position="61"/>
    </location>
</feature>
<evidence type="ECO:0000313" key="2">
    <source>
        <dbReference type="EMBL" id="MEM0514568.1"/>
    </source>
</evidence>
<comment type="caution">
    <text evidence="2">The sequence shown here is derived from an EMBL/GenBank/DDBJ whole genome shotgun (WGS) entry which is preliminary data.</text>
</comment>
<evidence type="ECO:0000256" key="1">
    <source>
        <dbReference type="SAM" id="Phobius"/>
    </source>
</evidence>
<dbReference type="Proteomes" id="UP001447008">
    <property type="component" value="Unassembled WGS sequence"/>
</dbReference>
<gene>
    <name evidence="2" type="ORF">WCN91_03790</name>
</gene>
<evidence type="ECO:0008006" key="4">
    <source>
        <dbReference type="Google" id="ProtNLM"/>
    </source>
</evidence>
<keyword evidence="1" id="KW-0472">Membrane</keyword>
<keyword evidence="1" id="KW-1133">Transmembrane helix</keyword>
<keyword evidence="3" id="KW-1185">Reference proteome</keyword>
<proteinExistence type="predicted"/>
<accession>A0ABU9MX80</accession>